<dbReference type="InterPro" id="IPR036291">
    <property type="entry name" value="NAD(P)-bd_dom_sf"/>
</dbReference>
<reference evidence="3" key="1">
    <citation type="submission" date="2013-01" db="EMBL/GenBank/DDBJ databases">
        <title>Genome assembly of Mariniradius saccharolyticus AK6.</title>
        <authorList>
            <person name="Vaidya B."/>
            <person name="Khatri I."/>
            <person name="Tanuku N.R.S."/>
            <person name="Subramanian S."/>
            <person name="Pinnaka A."/>
        </authorList>
    </citation>
    <scope>NUCLEOTIDE SEQUENCE [LARGE SCALE GENOMIC DNA]</scope>
    <source>
        <strain evidence="3">AK6</strain>
    </source>
</reference>
<dbReference type="AlphaFoldDB" id="M7XGF3"/>
<sequence>MSIIVGETTSNTLWNNNDFAKEDRIEGKRFSIFLQQNLKTLKRRDFVKLGALLSASTVLPIMAGTSEKRVFSVGILGYGDRGSGLHRVLNGMPDKFLVKAVCDDLPLRLEQAKSKFPTGVSFYDDYRMLLDQKDLDIILVATPIYLHFEHAKAVLESGKHLFLEKTMVFNVDQALSLSKIRQQYPRQVVQVGHQYRYSPLYFKVKEMVQDGWLGKVTQVEARWDRNHNWRRDVPSPELERKINWRMYKEYSGGLVAELLSHQMDFIHWVFETRPSSVYGVGGIDFFKDGRETFDNVQVTLRYDREGMIGNFGATCANQQDGYSFKIKGNKGMISLLTNEGVFYPEPETRKELEQVDGVSGATRLTWSSDKQGIKILPQPTLDGSIYALEDFYRCLVEKAEPNCNVINAGRTAITVALANESVYTGQRMVWRPEFDLV</sequence>
<dbReference type="eggNOG" id="COG0673">
    <property type="taxonomic scope" value="Bacteria"/>
</dbReference>
<dbReference type="InParanoid" id="M7XGF3"/>
<evidence type="ECO:0000259" key="2">
    <source>
        <dbReference type="Pfam" id="PF22725"/>
    </source>
</evidence>
<proteinExistence type="predicted"/>
<dbReference type="RefSeq" id="WP_008625958.1">
    <property type="nucleotide sequence ID" value="NZ_AMZY02000008.1"/>
</dbReference>
<feature type="domain" description="GFO/IDH/MocA-like oxidoreductase" evidence="2">
    <location>
        <begin position="203"/>
        <end position="333"/>
    </location>
</feature>
<dbReference type="InterPro" id="IPR050463">
    <property type="entry name" value="Gfo/Idh/MocA_oxidrdct_glycsds"/>
</dbReference>
<dbReference type="InterPro" id="IPR055170">
    <property type="entry name" value="GFO_IDH_MocA-like_dom"/>
</dbReference>
<evidence type="ECO:0000313" key="4">
    <source>
        <dbReference type="Proteomes" id="UP000010953"/>
    </source>
</evidence>
<keyword evidence="4" id="KW-1185">Reference proteome</keyword>
<dbReference type="PANTHER" id="PTHR43818">
    <property type="entry name" value="BCDNA.GH03377"/>
    <property type="match status" value="1"/>
</dbReference>
<dbReference type="Pfam" id="PF01408">
    <property type="entry name" value="GFO_IDH_MocA"/>
    <property type="match status" value="1"/>
</dbReference>
<dbReference type="InterPro" id="IPR000683">
    <property type="entry name" value="Gfo/Idh/MocA-like_OxRdtase_N"/>
</dbReference>
<dbReference type="Proteomes" id="UP000010953">
    <property type="component" value="Unassembled WGS sequence"/>
</dbReference>
<protein>
    <submittedName>
        <fullName evidence="3">Hydrogenase</fullName>
    </submittedName>
</protein>
<organism evidence="3 4">
    <name type="scientific">Mariniradius saccharolyticus AK6</name>
    <dbReference type="NCBI Taxonomy" id="1239962"/>
    <lineage>
        <taxon>Bacteria</taxon>
        <taxon>Pseudomonadati</taxon>
        <taxon>Bacteroidota</taxon>
        <taxon>Cytophagia</taxon>
        <taxon>Cytophagales</taxon>
        <taxon>Cyclobacteriaceae</taxon>
        <taxon>Mariniradius</taxon>
    </lineage>
</organism>
<dbReference type="EMBL" id="AMZY02000008">
    <property type="protein sequence ID" value="EMS33879.1"/>
    <property type="molecule type" value="Genomic_DNA"/>
</dbReference>
<evidence type="ECO:0000259" key="1">
    <source>
        <dbReference type="Pfam" id="PF01408"/>
    </source>
</evidence>
<dbReference type="Gene3D" id="3.30.360.10">
    <property type="entry name" value="Dihydrodipicolinate Reductase, domain 2"/>
    <property type="match status" value="1"/>
</dbReference>
<dbReference type="Gene3D" id="3.40.50.720">
    <property type="entry name" value="NAD(P)-binding Rossmann-like Domain"/>
    <property type="match status" value="1"/>
</dbReference>
<dbReference type="SUPFAM" id="SSF51735">
    <property type="entry name" value="NAD(P)-binding Rossmann-fold domains"/>
    <property type="match status" value="1"/>
</dbReference>
<dbReference type="Pfam" id="PF22725">
    <property type="entry name" value="GFO_IDH_MocA_C3"/>
    <property type="match status" value="1"/>
</dbReference>
<dbReference type="GO" id="GO:0000166">
    <property type="term" value="F:nucleotide binding"/>
    <property type="evidence" value="ECO:0007669"/>
    <property type="project" value="InterPro"/>
</dbReference>
<dbReference type="STRING" id="1239962.C943_04198"/>
<dbReference type="SUPFAM" id="SSF55347">
    <property type="entry name" value="Glyceraldehyde-3-phosphate dehydrogenase-like, C-terminal domain"/>
    <property type="match status" value="1"/>
</dbReference>
<comment type="caution">
    <text evidence="3">The sequence shown here is derived from an EMBL/GenBank/DDBJ whole genome shotgun (WGS) entry which is preliminary data.</text>
</comment>
<accession>M7XGF3</accession>
<dbReference type="PANTHER" id="PTHR43818:SF12">
    <property type="entry name" value="NADH-DEPENDENT DEHYDROGENASE-RELATED"/>
    <property type="match status" value="1"/>
</dbReference>
<name>M7XGF3_9BACT</name>
<gene>
    <name evidence="3" type="ORF">C943_04198</name>
</gene>
<evidence type="ECO:0000313" key="3">
    <source>
        <dbReference type="EMBL" id="EMS33879.1"/>
    </source>
</evidence>
<feature type="domain" description="Gfo/Idh/MocA-like oxidoreductase N-terminal" evidence="1">
    <location>
        <begin position="71"/>
        <end position="193"/>
    </location>
</feature>